<feature type="compositionally biased region" description="Pro residues" evidence="1">
    <location>
        <begin position="51"/>
        <end position="68"/>
    </location>
</feature>
<evidence type="ECO:0000313" key="2">
    <source>
        <dbReference type="EMBL" id="CAA9536635.1"/>
    </source>
</evidence>
<feature type="compositionally biased region" description="Low complexity" evidence="1">
    <location>
        <begin position="170"/>
        <end position="191"/>
    </location>
</feature>
<sequence length="218" mass="22914">MYARQPCARPVAPPESGSHRPLSRPGSGWSPALRPPTSVGLAGLAGFARASPPPGLAPRQPGRPPRPASPHRSFGFGKTRATPARRRGASPRRPVETTRPADVRPLASTRPTVQSREDGGPERTGERPDVRSLLRSGHRPAANKFTCPLVGAGQRETDNSAVPAGHEDVPTPAVTAPTPGRTPGGPRAEPGIATPRGVRRARRVGKRPVGPTVLPRAR</sequence>
<dbReference type="EMBL" id="CADCWG010000021">
    <property type="protein sequence ID" value="CAA9536635.1"/>
    <property type="molecule type" value="Genomic_DNA"/>
</dbReference>
<organism evidence="2">
    <name type="scientific">uncultured Thermomicrobiales bacterium</name>
    <dbReference type="NCBI Taxonomy" id="1645740"/>
    <lineage>
        <taxon>Bacteria</taxon>
        <taxon>Pseudomonadati</taxon>
        <taxon>Thermomicrobiota</taxon>
        <taxon>Thermomicrobia</taxon>
        <taxon>Thermomicrobiales</taxon>
        <taxon>environmental samples</taxon>
    </lineage>
</organism>
<accession>A0A6J4U026</accession>
<feature type="compositionally biased region" description="Basic and acidic residues" evidence="1">
    <location>
        <begin position="115"/>
        <end position="132"/>
    </location>
</feature>
<feature type="compositionally biased region" description="Basic residues" evidence="1">
    <location>
        <begin position="197"/>
        <end position="206"/>
    </location>
</feature>
<protein>
    <submittedName>
        <fullName evidence="2">Uncharacterized protein</fullName>
    </submittedName>
</protein>
<reference evidence="2" key="1">
    <citation type="submission" date="2020-02" db="EMBL/GenBank/DDBJ databases">
        <authorList>
            <person name="Meier V. D."/>
        </authorList>
    </citation>
    <scope>NUCLEOTIDE SEQUENCE</scope>
    <source>
        <strain evidence="2">AVDCRST_MAG49</strain>
    </source>
</reference>
<gene>
    <name evidence="2" type="ORF">AVDCRST_MAG49-299</name>
</gene>
<evidence type="ECO:0000256" key="1">
    <source>
        <dbReference type="SAM" id="MobiDB-lite"/>
    </source>
</evidence>
<feature type="region of interest" description="Disordered" evidence="1">
    <location>
        <begin position="1"/>
        <end position="218"/>
    </location>
</feature>
<proteinExistence type="predicted"/>
<feature type="compositionally biased region" description="Basic and acidic residues" evidence="1">
    <location>
        <begin position="93"/>
        <end position="102"/>
    </location>
</feature>
<dbReference type="AlphaFoldDB" id="A0A6J4U026"/>
<name>A0A6J4U026_9BACT</name>